<keyword evidence="10" id="KW-1185">Reference proteome</keyword>
<dbReference type="Proteomes" id="UP001652445">
    <property type="component" value="Unassembled WGS sequence"/>
</dbReference>
<dbReference type="PANTHER" id="PTHR43744">
    <property type="entry name" value="ABC TRANSPORTER PERMEASE PROTEIN MG189-RELATED-RELATED"/>
    <property type="match status" value="1"/>
</dbReference>
<dbReference type="InterPro" id="IPR035906">
    <property type="entry name" value="MetI-like_sf"/>
</dbReference>
<sequence>MKDTLGEKWFYAFNYVILSIIGLSCLLPLVHLFALSLSNNAAIVSGSVTLWPIGWNIESYDKLFFGTRILSGFQNSLVITIVGTVLNMIFTICCAYPLSRKFMYGRKFFTLAIIFTMLFSGGLIPSYLVVKSLGLIDTYGALWLPALVSVYNMLVMRSFFMGLPEEIEEAARMDGCSEVGLLLRIILPLSMPVMAALVLFYAVSHWNSFFNVMIYINSTAKYNVAVLVQQMIQSQTVLQDVANQSPEDLNSVTEESIKAAGVFVMTVPMLIVYPFLQKYFVKGVLIGSVKG</sequence>
<evidence type="ECO:0000256" key="6">
    <source>
        <dbReference type="ARBA" id="ARBA00023136"/>
    </source>
</evidence>
<feature type="transmembrane region" description="Helical" evidence="7">
    <location>
        <begin position="181"/>
        <end position="203"/>
    </location>
</feature>
<gene>
    <name evidence="9" type="ORF">OB236_21670</name>
</gene>
<dbReference type="CDD" id="cd06261">
    <property type="entry name" value="TM_PBP2"/>
    <property type="match status" value="1"/>
</dbReference>
<dbReference type="SUPFAM" id="SSF161098">
    <property type="entry name" value="MetI-like"/>
    <property type="match status" value="1"/>
</dbReference>
<protein>
    <submittedName>
        <fullName evidence="9">Carbohydrate ABC transporter permease</fullName>
    </submittedName>
</protein>
<evidence type="ECO:0000256" key="1">
    <source>
        <dbReference type="ARBA" id="ARBA00004651"/>
    </source>
</evidence>
<comment type="caution">
    <text evidence="9">The sequence shown here is derived from an EMBL/GenBank/DDBJ whole genome shotgun (WGS) entry which is preliminary data.</text>
</comment>
<dbReference type="EMBL" id="JAOQIO010000084">
    <property type="protein sequence ID" value="MCU6794724.1"/>
    <property type="molecule type" value="Genomic_DNA"/>
</dbReference>
<dbReference type="PROSITE" id="PS50928">
    <property type="entry name" value="ABC_TM1"/>
    <property type="match status" value="1"/>
</dbReference>
<comment type="similarity">
    <text evidence="7">Belongs to the binding-protein-dependent transport system permease family.</text>
</comment>
<reference evidence="9 10" key="1">
    <citation type="submission" date="2022-09" db="EMBL/GenBank/DDBJ databases">
        <authorList>
            <person name="Han X.L."/>
            <person name="Wang Q."/>
            <person name="Lu T."/>
        </authorList>
    </citation>
    <scope>NUCLEOTIDE SEQUENCE [LARGE SCALE GENOMIC DNA]</scope>
    <source>
        <strain evidence="9 10">WQ 127069</strain>
    </source>
</reference>
<dbReference type="Gene3D" id="1.10.3720.10">
    <property type="entry name" value="MetI-like"/>
    <property type="match status" value="1"/>
</dbReference>
<feature type="transmembrane region" description="Helical" evidence="7">
    <location>
        <begin position="77"/>
        <end position="96"/>
    </location>
</feature>
<dbReference type="PROSITE" id="PS51257">
    <property type="entry name" value="PROKAR_LIPOPROTEIN"/>
    <property type="match status" value="1"/>
</dbReference>
<evidence type="ECO:0000313" key="9">
    <source>
        <dbReference type="EMBL" id="MCU6794724.1"/>
    </source>
</evidence>
<evidence type="ECO:0000256" key="3">
    <source>
        <dbReference type="ARBA" id="ARBA00022475"/>
    </source>
</evidence>
<proteinExistence type="inferred from homology"/>
<keyword evidence="2 7" id="KW-0813">Transport</keyword>
<dbReference type="InterPro" id="IPR000515">
    <property type="entry name" value="MetI-like"/>
</dbReference>
<evidence type="ECO:0000313" key="10">
    <source>
        <dbReference type="Proteomes" id="UP001652445"/>
    </source>
</evidence>
<feature type="transmembrane region" description="Helical" evidence="7">
    <location>
        <begin position="142"/>
        <end position="160"/>
    </location>
</feature>
<evidence type="ECO:0000256" key="7">
    <source>
        <dbReference type="RuleBase" id="RU363032"/>
    </source>
</evidence>
<feature type="transmembrane region" description="Helical" evidence="7">
    <location>
        <begin position="257"/>
        <end position="276"/>
    </location>
</feature>
<feature type="domain" description="ABC transmembrane type-1" evidence="8">
    <location>
        <begin position="73"/>
        <end position="276"/>
    </location>
</feature>
<accession>A0ABT2UM35</accession>
<evidence type="ECO:0000256" key="5">
    <source>
        <dbReference type="ARBA" id="ARBA00022989"/>
    </source>
</evidence>
<name>A0ABT2UM35_9BACL</name>
<evidence type="ECO:0000256" key="4">
    <source>
        <dbReference type="ARBA" id="ARBA00022692"/>
    </source>
</evidence>
<feature type="transmembrane region" description="Helical" evidence="7">
    <location>
        <begin position="108"/>
        <end position="130"/>
    </location>
</feature>
<keyword evidence="5 7" id="KW-1133">Transmembrane helix</keyword>
<keyword evidence="4 7" id="KW-0812">Transmembrane</keyword>
<evidence type="ECO:0000259" key="8">
    <source>
        <dbReference type="PROSITE" id="PS50928"/>
    </source>
</evidence>
<organism evidence="9 10">
    <name type="scientific">Paenibacillus baimaensis</name>
    <dbReference type="NCBI Taxonomy" id="2982185"/>
    <lineage>
        <taxon>Bacteria</taxon>
        <taxon>Bacillati</taxon>
        <taxon>Bacillota</taxon>
        <taxon>Bacilli</taxon>
        <taxon>Bacillales</taxon>
        <taxon>Paenibacillaceae</taxon>
        <taxon>Paenibacillus</taxon>
    </lineage>
</organism>
<keyword evidence="6 7" id="KW-0472">Membrane</keyword>
<feature type="transmembrane region" description="Helical" evidence="7">
    <location>
        <begin position="12"/>
        <end position="34"/>
    </location>
</feature>
<keyword evidence="3" id="KW-1003">Cell membrane</keyword>
<dbReference type="PANTHER" id="PTHR43744:SF9">
    <property type="entry name" value="POLYGALACTURONAN_RHAMNOGALACTURONAN TRANSPORT SYSTEM PERMEASE PROTEIN YTCP"/>
    <property type="match status" value="1"/>
</dbReference>
<dbReference type="Pfam" id="PF00528">
    <property type="entry name" value="BPD_transp_1"/>
    <property type="match status" value="1"/>
</dbReference>
<comment type="subcellular location">
    <subcellularLocation>
        <location evidence="1 7">Cell membrane</location>
        <topology evidence="1 7">Multi-pass membrane protein</topology>
    </subcellularLocation>
</comment>
<dbReference type="RefSeq" id="WP_076229146.1">
    <property type="nucleotide sequence ID" value="NZ_JAOQIO010000084.1"/>
</dbReference>
<evidence type="ECO:0000256" key="2">
    <source>
        <dbReference type="ARBA" id="ARBA00022448"/>
    </source>
</evidence>